<dbReference type="AlphaFoldDB" id="A0A8J6XEL3"/>
<name>A0A8J6XEL3_9CYAN</name>
<feature type="domain" description="Helix-turn-helix" evidence="1">
    <location>
        <begin position="124"/>
        <end position="172"/>
    </location>
</feature>
<dbReference type="Pfam" id="PF12728">
    <property type="entry name" value="HTH_17"/>
    <property type="match status" value="1"/>
</dbReference>
<evidence type="ECO:0000259" key="1">
    <source>
        <dbReference type="Pfam" id="PF12728"/>
    </source>
</evidence>
<dbReference type="RefSeq" id="WP_190825454.1">
    <property type="nucleotide sequence ID" value="NZ_CAWPPI010000013.1"/>
</dbReference>
<proteinExistence type="predicted"/>
<dbReference type="SUPFAM" id="SSF46955">
    <property type="entry name" value="Putative DNA-binding domain"/>
    <property type="match status" value="1"/>
</dbReference>
<dbReference type="InterPro" id="IPR041657">
    <property type="entry name" value="HTH_17"/>
</dbReference>
<reference evidence="2" key="1">
    <citation type="submission" date="2020-09" db="EMBL/GenBank/DDBJ databases">
        <title>Iningainema tapete sp. nov. (Scytonemataceae, Cyanobacteria) from greenhouses in central Florida (USA) produces two types of nodularin with biosynthetic potential for microcystin-LR and anabaenopeptins.</title>
        <authorList>
            <person name="Berthold D.E."/>
            <person name="Lefler F.W."/>
            <person name="Huang I.-S."/>
            <person name="Abdulla H."/>
            <person name="Zimba P.V."/>
            <person name="Laughinghouse H.D. IV."/>
        </authorList>
    </citation>
    <scope>NUCLEOTIDE SEQUENCE</scope>
    <source>
        <strain evidence="2">BLCCT55</strain>
    </source>
</reference>
<evidence type="ECO:0000313" key="3">
    <source>
        <dbReference type="Proteomes" id="UP000629098"/>
    </source>
</evidence>
<dbReference type="InterPro" id="IPR009061">
    <property type="entry name" value="DNA-bd_dom_put_sf"/>
</dbReference>
<dbReference type="Proteomes" id="UP000629098">
    <property type="component" value="Unassembled WGS sequence"/>
</dbReference>
<protein>
    <submittedName>
        <fullName evidence="2">Helix-turn-helix domain-containing protein</fullName>
    </submittedName>
</protein>
<evidence type="ECO:0000313" key="2">
    <source>
        <dbReference type="EMBL" id="MBD2771162.1"/>
    </source>
</evidence>
<organism evidence="2 3">
    <name type="scientific">Iningainema tapete BLCC-T55</name>
    <dbReference type="NCBI Taxonomy" id="2748662"/>
    <lineage>
        <taxon>Bacteria</taxon>
        <taxon>Bacillati</taxon>
        <taxon>Cyanobacteriota</taxon>
        <taxon>Cyanophyceae</taxon>
        <taxon>Nostocales</taxon>
        <taxon>Scytonemataceae</taxon>
        <taxon>Iningainema tapete</taxon>
    </lineage>
</organism>
<gene>
    <name evidence="2" type="ORF">ICL16_03240</name>
</gene>
<dbReference type="EMBL" id="JACXAE010000013">
    <property type="protein sequence ID" value="MBD2771162.1"/>
    <property type="molecule type" value="Genomic_DNA"/>
</dbReference>
<keyword evidence="3" id="KW-1185">Reference proteome</keyword>
<accession>A0A8J6XEL3</accession>
<sequence>MPTIIRSDTVRQYLCRLLSLVVAAMDKAAAAKFLGVSQRTIERYVKDKKIGVVYVNGTPTYSEEELTRFKDELQAPIHQPSLAPTMNDMDLSPFVAPAQIDEGLECLKAIAHHYYLVGLQSKMVLSLSEAALISGISEKLLRTHIKAGSLKAIRLGKGWKLRQVDLQDFVDQLFNQVPLIGAKPNHPTR</sequence>
<comment type="caution">
    <text evidence="2">The sequence shown here is derived from an EMBL/GenBank/DDBJ whole genome shotgun (WGS) entry which is preliminary data.</text>
</comment>